<dbReference type="GO" id="GO:0016705">
    <property type="term" value="F:oxidoreductase activity, acting on paired donors, with incorporation or reduction of molecular oxygen"/>
    <property type="evidence" value="ECO:0007669"/>
    <property type="project" value="InterPro"/>
</dbReference>
<dbReference type="InterPro" id="IPR036661">
    <property type="entry name" value="Luciferase-like_sf"/>
</dbReference>
<evidence type="ECO:0000259" key="1">
    <source>
        <dbReference type="Pfam" id="PF00296"/>
    </source>
</evidence>
<protein>
    <submittedName>
        <fullName evidence="2">LLM class F420-dependent oxidoreductase</fullName>
    </submittedName>
</protein>
<dbReference type="EMBL" id="PUEV01000105">
    <property type="protein sequence ID" value="PQM50375.1"/>
    <property type="molecule type" value="Genomic_DNA"/>
</dbReference>
<comment type="caution">
    <text evidence="2">The sequence shown here is derived from an EMBL/GenBank/DDBJ whole genome shotgun (WGS) entry which is preliminary data.</text>
</comment>
<dbReference type="PANTHER" id="PTHR43244:SF2">
    <property type="entry name" value="CONSERVED HYPOTHETICAL ALANINE AND PROLINE-RICH PROTEIN"/>
    <property type="match status" value="1"/>
</dbReference>
<dbReference type="InterPro" id="IPR011251">
    <property type="entry name" value="Luciferase-like_dom"/>
</dbReference>
<evidence type="ECO:0000313" key="2">
    <source>
        <dbReference type="EMBL" id="PQM50375.1"/>
    </source>
</evidence>
<evidence type="ECO:0000313" key="3">
    <source>
        <dbReference type="Proteomes" id="UP000237911"/>
    </source>
</evidence>
<accession>A0A9X7IJY7</accession>
<name>A0A9X7IJY7_9MYCO</name>
<organism evidence="2 3">
    <name type="scientific">Mycolicibacter virginiensis</name>
    <dbReference type="NCBI Taxonomy" id="1795032"/>
    <lineage>
        <taxon>Bacteria</taxon>
        <taxon>Bacillati</taxon>
        <taxon>Actinomycetota</taxon>
        <taxon>Actinomycetes</taxon>
        <taxon>Mycobacteriales</taxon>
        <taxon>Mycobacteriaceae</taxon>
        <taxon>Mycolicibacter</taxon>
    </lineage>
</organism>
<reference evidence="2 3" key="1">
    <citation type="submission" date="2018-02" db="EMBL/GenBank/DDBJ databases">
        <title>Draft genome sequence of Mycobacterium virginiense isolated from mud of a swine farm in Japan.</title>
        <authorList>
            <person name="Ohya K."/>
        </authorList>
    </citation>
    <scope>NUCLEOTIDE SEQUENCE [LARGE SCALE GENOMIC DNA]</scope>
    <source>
        <strain evidence="2 3">GF75</strain>
    </source>
</reference>
<dbReference type="InterPro" id="IPR050564">
    <property type="entry name" value="F420-G6PD/mer"/>
</dbReference>
<dbReference type="AlphaFoldDB" id="A0A9X7IJY7"/>
<dbReference type="Gene3D" id="3.20.20.30">
    <property type="entry name" value="Luciferase-like domain"/>
    <property type="match status" value="1"/>
</dbReference>
<dbReference type="PANTHER" id="PTHR43244">
    <property type="match status" value="1"/>
</dbReference>
<sequence length="345" mass="37068">MHIDVMALPQPLAKAGDLARNTQKAGFSGLLFTEAGRTAYLNAAIASQAAPGLELSTGVAVAFPRSPFVTAATAWELQEASGGKFRLGLGTQVRTHVVRRYGAAFDHPGPRLRDYVLAVKACFAAFRTGKLDHHGEFYDLDFITPQWSAGPIEAADPKVDVAAVNPWMLRMAGEVADGVHVHPLGEPGYLARHVVPKVAEGAATAGRSASEVAVIVPAMTIVGDSDEERHKEREFVRASLSFYGSTPNYAFIWDEAGFDGTTARIREKQKAGDFAGMAAQISDEHLAAFATESTWDELADKLIGKYGGVATRLVLYNALGDAERFERYGEIAQRISAGPHTVQAR</sequence>
<keyword evidence="3" id="KW-1185">Reference proteome</keyword>
<dbReference type="Proteomes" id="UP000237911">
    <property type="component" value="Unassembled WGS sequence"/>
</dbReference>
<dbReference type="CDD" id="cd01097">
    <property type="entry name" value="Tetrahydromethanopterin_reductase"/>
    <property type="match status" value="1"/>
</dbReference>
<dbReference type="InterPro" id="IPR019919">
    <property type="entry name" value="Lucif-like_OxRdtase_MSMEG_2256"/>
</dbReference>
<gene>
    <name evidence="2" type="ORF">C5U48_20430</name>
</gene>
<proteinExistence type="predicted"/>
<dbReference type="NCBIfam" id="TIGR03617">
    <property type="entry name" value="F420_MSMEG_2256"/>
    <property type="match status" value="1"/>
</dbReference>
<dbReference type="Pfam" id="PF00296">
    <property type="entry name" value="Bac_luciferase"/>
    <property type="match status" value="1"/>
</dbReference>
<dbReference type="RefSeq" id="WP_105295702.1">
    <property type="nucleotide sequence ID" value="NZ_CP092430.2"/>
</dbReference>
<feature type="domain" description="Luciferase-like" evidence="1">
    <location>
        <begin position="10"/>
        <end position="306"/>
    </location>
</feature>
<dbReference type="SUPFAM" id="SSF51679">
    <property type="entry name" value="Bacterial luciferase-like"/>
    <property type="match status" value="1"/>
</dbReference>